<accession>A0AAE3WD91</accession>
<dbReference type="EMBL" id="JANHAX010000003">
    <property type="protein sequence ID" value="MDQ2090579.1"/>
    <property type="molecule type" value="Genomic_DNA"/>
</dbReference>
<proteinExistence type="inferred from homology"/>
<dbReference type="GO" id="GO:0046872">
    <property type="term" value="F:metal ion binding"/>
    <property type="evidence" value="ECO:0007669"/>
    <property type="project" value="UniProtKB-KW"/>
</dbReference>
<feature type="binding site" evidence="6">
    <location>
        <position position="146"/>
    </location>
    <ligand>
        <name>molybdate</name>
        <dbReference type="ChEBI" id="CHEBI:36264"/>
    </ligand>
</feature>
<evidence type="ECO:0000256" key="3">
    <source>
        <dbReference type="ARBA" id="ARBA00022723"/>
    </source>
</evidence>
<dbReference type="GO" id="GO:0030973">
    <property type="term" value="F:molybdate ion binding"/>
    <property type="evidence" value="ECO:0007669"/>
    <property type="project" value="TreeGrafter"/>
</dbReference>
<feature type="binding site" evidence="6">
    <location>
        <position position="191"/>
    </location>
    <ligand>
        <name>molybdate</name>
        <dbReference type="ChEBI" id="CHEBI:36264"/>
    </ligand>
</feature>
<dbReference type="SUPFAM" id="SSF53850">
    <property type="entry name" value="Periplasmic binding protein-like II"/>
    <property type="match status" value="1"/>
</dbReference>
<protein>
    <submittedName>
        <fullName evidence="8">Molybdate ABC transporter substrate-binding protein</fullName>
    </submittedName>
</protein>
<feature type="binding site" evidence="6">
    <location>
        <position position="37"/>
    </location>
    <ligand>
        <name>molybdate</name>
        <dbReference type="ChEBI" id="CHEBI:36264"/>
    </ligand>
</feature>
<sequence>MPFRVPHIACLLVAGFLSLTLTAAGRADQITVFAAASLKTALDDIARQFSETTGHEVTLSYAGSSVLARQITLRAPADIFISANPGWMDHLETARLIAPGTRADIVSNRLVLIAHGPGGAALAPEELPARLGQEYLAMALTDAVPAGIYGKAALTHLGLWEKVAPQVAQADNVRAALAYVALGQAPYGIVYKSDAIAEPRVSIVATFPEDSHPSIRYPAAAITGRDSAAAHALLAFLRGDIARGVLVQQGFTLLEKASP</sequence>
<dbReference type="GO" id="GO:1901359">
    <property type="term" value="F:tungstate binding"/>
    <property type="evidence" value="ECO:0007669"/>
    <property type="project" value="UniProtKB-ARBA"/>
</dbReference>
<dbReference type="FunFam" id="3.40.190.10:FF:000035">
    <property type="entry name" value="Molybdate ABC transporter substrate-binding protein"/>
    <property type="match status" value="1"/>
</dbReference>
<evidence type="ECO:0000313" key="8">
    <source>
        <dbReference type="EMBL" id="MDQ2090579.1"/>
    </source>
</evidence>
<keyword evidence="3 6" id="KW-0479">Metal-binding</keyword>
<keyword evidence="9" id="KW-1185">Reference proteome</keyword>
<dbReference type="PANTHER" id="PTHR30632">
    <property type="entry name" value="MOLYBDATE-BINDING PERIPLASMIC PROTEIN"/>
    <property type="match status" value="1"/>
</dbReference>
<comment type="similarity">
    <text evidence="1">Belongs to the bacterial solute-binding protein ModA family.</text>
</comment>
<evidence type="ECO:0000313" key="9">
    <source>
        <dbReference type="Proteomes" id="UP001226762"/>
    </source>
</evidence>
<comment type="caution">
    <text evidence="8">The sequence shown here is derived from an EMBL/GenBank/DDBJ whole genome shotgun (WGS) entry which is preliminary data.</text>
</comment>
<gene>
    <name evidence="8" type="primary">modA</name>
    <name evidence="8" type="ORF">NO357_11770</name>
</gene>
<evidence type="ECO:0000256" key="6">
    <source>
        <dbReference type="PIRSR" id="PIRSR004846-1"/>
    </source>
</evidence>
<dbReference type="Proteomes" id="UP001226762">
    <property type="component" value="Unassembled WGS sequence"/>
</dbReference>
<feature type="signal peptide" evidence="7">
    <location>
        <begin position="1"/>
        <end position="23"/>
    </location>
</feature>
<evidence type="ECO:0000256" key="1">
    <source>
        <dbReference type="ARBA" id="ARBA00009175"/>
    </source>
</evidence>
<dbReference type="AlphaFoldDB" id="A0AAE3WD91"/>
<reference evidence="8" key="2">
    <citation type="submission" date="2023-02" db="EMBL/GenBank/DDBJ databases">
        <title>'Rhodoalgimonas zhirmunskyi' gen. nov., isolated from a red alga.</title>
        <authorList>
            <person name="Nedashkovskaya O.I."/>
            <person name="Otstavnykh N.Y."/>
            <person name="Bystritskaya E.P."/>
            <person name="Balabanova L.A."/>
            <person name="Isaeva M.P."/>
        </authorList>
    </citation>
    <scope>NUCLEOTIDE SEQUENCE</scope>
    <source>
        <strain evidence="8">KCTC 52189</strain>
    </source>
</reference>
<dbReference type="GO" id="GO:0030288">
    <property type="term" value="C:outer membrane-bounded periplasmic space"/>
    <property type="evidence" value="ECO:0007669"/>
    <property type="project" value="TreeGrafter"/>
</dbReference>
<dbReference type="PIRSF" id="PIRSF004846">
    <property type="entry name" value="ModA"/>
    <property type="match status" value="1"/>
</dbReference>
<evidence type="ECO:0000256" key="7">
    <source>
        <dbReference type="SAM" id="SignalP"/>
    </source>
</evidence>
<dbReference type="InterPro" id="IPR005950">
    <property type="entry name" value="ModA"/>
</dbReference>
<organism evidence="8 9">
    <name type="scientific">Marimonas arenosa</name>
    <dbReference type="NCBI Taxonomy" id="1795305"/>
    <lineage>
        <taxon>Bacteria</taxon>
        <taxon>Pseudomonadati</taxon>
        <taxon>Pseudomonadota</taxon>
        <taxon>Alphaproteobacteria</taxon>
        <taxon>Rhodobacterales</taxon>
        <taxon>Paracoccaceae</taxon>
        <taxon>Marimonas</taxon>
    </lineage>
</organism>
<keyword evidence="4 7" id="KW-0732">Signal</keyword>
<reference evidence="8" key="1">
    <citation type="submission" date="2022-07" db="EMBL/GenBank/DDBJ databases">
        <authorList>
            <person name="Otstavnykh N."/>
            <person name="Isaeva M."/>
            <person name="Bystritskaya E."/>
        </authorList>
    </citation>
    <scope>NUCLEOTIDE SEQUENCE</scope>
    <source>
        <strain evidence="8">KCTC 52189</strain>
    </source>
</reference>
<feature type="chain" id="PRO_5042268659" evidence="7">
    <location>
        <begin position="24"/>
        <end position="259"/>
    </location>
</feature>
<evidence type="ECO:0000256" key="2">
    <source>
        <dbReference type="ARBA" id="ARBA00022505"/>
    </source>
</evidence>
<dbReference type="NCBIfam" id="TIGR01256">
    <property type="entry name" value="modA"/>
    <property type="match status" value="1"/>
</dbReference>
<feature type="binding site" evidence="6">
    <location>
        <position position="64"/>
    </location>
    <ligand>
        <name>molybdate</name>
        <dbReference type="ChEBI" id="CHEBI:36264"/>
    </ligand>
</feature>
<dbReference type="RefSeq" id="WP_306735853.1">
    <property type="nucleotide sequence ID" value="NZ_JANHAX010000003.1"/>
</dbReference>
<evidence type="ECO:0000256" key="4">
    <source>
        <dbReference type="ARBA" id="ARBA00022729"/>
    </source>
</evidence>
<dbReference type="InterPro" id="IPR050682">
    <property type="entry name" value="ModA/WtpA"/>
</dbReference>
<comment type="subunit">
    <text evidence="5">The complex is composed of two ATP-binding proteins (ModC), two transmembrane proteins (ModB) and a solute-binding protein (ModA).</text>
</comment>
<evidence type="ECO:0000256" key="5">
    <source>
        <dbReference type="ARBA" id="ARBA00062515"/>
    </source>
</evidence>
<dbReference type="PANTHER" id="PTHR30632:SF17">
    <property type="entry name" value="MOLYBDATE-BINDING PROTEIN MODA"/>
    <property type="match status" value="1"/>
</dbReference>
<name>A0AAE3WD91_9RHOB</name>
<feature type="binding site" evidence="6">
    <location>
        <position position="173"/>
    </location>
    <ligand>
        <name>molybdate</name>
        <dbReference type="ChEBI" id="CHEBI:36264"/>
    </ligand>
</feature>
<dbReference type="Gene3D" id="3.40.190.10">
    <property type="entry name" value="Periplasmic binding protein-like II"/>
    <property type="match status" value="2"/>
</dbReference>
<dbReference type="GO" id="GO:0015689">
    <property type="term" value="P:molybdate ion transport"/>
    <property type="evidence" value="ECO:0007669"/>
    <property type="project" value="InterPro"/>
</dbReference>
<dbReference type="Pfam" id="PF13531">
    <property type="entry name" value="SBP_bac_11"/>
    <property type="match status" value="1"/>
</dbReference>
<keyword evidence="2 6" id="KW-0500">Molybdenum</keyword>